<evidence type="ECO:0000313" key="2">
    <source>
        <dbReference type="EMBL" id="AVP97566.1"/>
    </source>
</evidence>
<dbReference type="KEGG" id="xba:C7S18_10325"/>
<dbReference type="Proteomes" id="UP000241074">
    <property type="component" value="Chromosome"/>
</dbReference>
<sequence>MGGDFKTVALLDEHAYLASMVYADLNTIRAQMTNCPKKSDHTGIQKRIRLMTGDQPRHKRGESLVQLRQGPSTSVVS</sequence>
<reference evidence="2 3" key="2">
    <citation type="submission" date="2018-03" db="EMBL/GenBank/DDBJ databases">
        <authorList>
            <person name="Keele B.F."/>
        </authorList>
    </citation>
    <scope>NUCLEOTIDE SEQUENCE [LARGE SCALE GENOMIC DNA]</scope>
    <source>
        <strain evidence="2 3">D13</strain>
    </source>
</reference>
<dbReference type="EMBL" id="CP027860">
    <property type="protein sequence ID" value="AVP97566.1"/>
    <property type="molecule type" value="Genomic_DNA"/>
</dbReference>
<reference evidence="2 3" key="1">
    <citation type="submission" date="2018-03" db="EMBL/GenBank/DDBJ databases">
        <title>Ahniella affigens gen. nov., sp. nov., a gammaproteobacterium isolated from sandy soil near a stream.</title>
        <authorList>
            <person name="Ko Y."/>
            <person name="Kim J.-H."/>
        </authorList>
    </citation>
    <scope>NUCLEOTIDE SEQUENCE [LARGE SCALE GENOMIC DNA]</scope>
    <source>
        <strain evidence="2 3">D13</strain>
    </source>
</reference>
<protein>
    <submittedName>
        <fullName evidence="2">Uncharacterized protein</fullName>
    </submittedName>
</protein>
<dbReference type="AlphaFoldDB" id="A0A2P1PRT6"/>
<feature type="region of interest" description="Disordered" evidence="1">
    <location>
        <begin position="51"/>
        <end position="77"/>
    </location>
</feature>
<name>A0A2P1PRT6_9GAMM</name>
<evidence type="ECO:0000313" key="3">
    <source>
        <dbReference type="Proteomes" id="UP000241074"/>
    </source>
</evidence>
<evidence type="ECO:0000256" key="1">
    <source>
        <dbReference type="SAM" id="MobiDB-lite"/>
    </source>
</evidence>
<gene>
    <name evidence="2" type="ORF">C7S18_10325</name>
</gene>
<keyword evidence="3" id="KW-1185">Reference proteome</keyword>
<organism evidence="2 3">
    <name type="scientific">Ahniella affigens</name>
    <dbReference type="NCBI Taxonomy" id="2021234"/>
    <lineage>
        <taxon>Bacteria</taxon>
        <taxon>Pseudomonadati</taxon>
        <taxon>Pseudomonadota</taxon>
        <taxon>Gammaproteobacteria</taxon>
        <taxon>Lysobacterales</taxon>
        <taxon>Rhodanobacteraceae</taxon>
        <taxon>Ahniella</taxon>
    </lineage>
</organism>
<proteinExistence type="predicted"/>
<accession>A0A2P1PRT6</accession>